<reference evidence="2" key="1">
    <citation type="submission" date="2020-08" db="EMBL/GenBank/DDBJ databases">
        <title>Genome sequencing and assembly of the red palm weevil Rhynchophorus ferrugineus.</title>
        <authorList>
            <person name="Dias G.B."/>
            <person name="Bergman C.M."/>
            <person name="Manee M."/>
        </authorList>
    </citation>
    <scope>NUCLEOTIDE SEQUENCE</scope>
    <source>
        <strain evidence="2">AA-2017</strain>
        <tissue evidence="2">Whole larva</tissue>
    </source>
</reference>
<feature type="transmembrane region" description="Helical" evidence="1">
    <location>
        <begin position="29"/>
        <end position="48"/>
    </location>
</feature>
<keyword evidence="1" id="KW-1133">Transmembrane helix</keyword>
<dbReference type="PANTHER" id="PTHR11360">
    <property type="entry name" value="MONOCARBOXYLATE TRANSPORTER"/>
    <property type="match status" value="1"/>
</dbReference>
<accession>A0A834HSH0</accession>
<feature type="transmembrane region" description="Helical" evidence="1">
    <location>
        <begin position="60"/>
        <end position="77"/>
    </location>
</feature>
<keyword evidence="3" id="KW-1185">Reference proteome</keyword>
<feature type="transmembrane region" description="Helical" evidence="1">
    <location>
        <begin position="155"/>
        <end position="174"/>
    </location>
</feature>
<feature type="transmembrane region" description="Helical" evidence="1">
    <location>
        <begin position="98"/>
        <end position="115"/>
    </location>
</feature>
<keyword evidence="1" id="KW-0472">Membrane</keyword>
<feature type="transmembrane region" description="Helical" evidence="1">
    <location>
        <begin position="470"/>
        <end position="490"/>
    </location>
</feature>
<evidence type="ECO:0000313" key="2">
    <source>
        <dbReference type="EMBL" id="KAF7266813.1"/>
    </source>
</evidence>
<feature type="transmembrane region" description="Helical" evidence="1">
    <location>
        <begin position="510"/>
        <end position="531"/>
    </location>
</feature>
<keyword evidence="1" id="KW-0812">Transmembrane</keyword>
<dbReference type="SUPFAM" id="SSF103473">
    <property type="entry name" value="MFS general substrate transporter"/>
    <property type="match status" value="1"/>
</dbReference>
<dbReference type="EMBL" id="JAACXV010014495">
    <property type="protein sequence ID" value="KAF7266813.1"/>
    <property type="molecule type" value="Genomic_DNA"/>
</dbReference>
<feature type="transmembrane region" description="Helical" evidence="1">
    <location>
        <begin position="121"/>
        <end position="143"/>
    </location>
</feature>
<dbReference type="InterPro" id="IPR036259">
    <property type="entry name" value="MFS_trans_sf"/>
</dbReference>
<dbReference type="AlphaFoldDB" id="A0A834HSH0"/>
<evidence type="ECO:0000256" key="1">
    <source>
        <dbReference type="SAM" id="Phobius"/>
    </source>
</evidence>
<feature type="transmembrane region" description="Helical" evidence="1">
    <location>
        <begin position="538"/>
        <end position="556"/>
    </location>
</feature>
<dbReference type="Proteomes" id="UP000625711">
    <property type="component" value="Unassembled WGS sequence"/>
</dbReference>
<feature type="transmembrane region" description="Helical" evidence="1">
    <location>
        <begin position="186"/>
        <end position="206"/>
    </location>
</feature>
<gene>
    <name evidence="2" type="ORF">GWI33_019917</name>
</gene>
<dbReference type="InterPro" id="IPR050327">
    <property type="entry name" value="Proton-linked_MCT"/>
</dbReference>
<proteinExistence type="predicted"/>
<dbReference type="OrthoDB" id="410267at2759"/>
<comment type="caution">
    <text evidence="2">The sequence shown here is derived from an EMBL/GenBank/DDBJ whole genome shotgun (WGS) entry which is preliminary data.</text>
</comment>
<protein>
    <submittedName>
        <fullName evidence="2">Uncharacterized protein</fullName>
    </submittedName>
</protein>
<sequence>MHKNITLSNLSIENSGSGNHYKKHVASKIGIAVTEFFLSSVLYCYGIIFCEYISLEYDKFGTGIFAAIMFIVSWNFTDPISRFIVDTLDDRKGILMKYLLIVGSCTLFMCISIPYDTYSLLLYTVSSGIIYNILSNQLYSYAVDKLDMDHRIYEVIRQIAHAVSLVSMPHLVFFLVDHFQLNHAKLIYGTLLLLIIPASLLIKLMHDLNTSRYPEMSRYETIGRYNYQLNDLKTFDNGLERESSKSSLTSAEESLDDQTNFFLNQENPEGAVSNVEPRDNFEEGPFFGTSFEETVPNSPEGMKFENYGMEETYIVPSPDPSTSMNPVSSKYYVQKCGVCILPDIPEESEDEDEHEYMYIDPKRLSMISSKLEELNIQEQSRKESLKEVFSIDEIIRESKPEPIKHIEYISNFKNDNRVSLMDELKRIKKSRYCCSCSPYKKYIWTRRLRVMKDFMNDNFLRPFYYSIKNIYFYPCLTTKTVNNLMTTLYITLGPKMVLEEGDCSHEGRFLLSYVAFAWAFFLFGLPLFVRLNRPKMRIMFSLGLAVSGSSFLLLSVKWTNDVITLSSLLFGFGYGLTRYSEKIVYRSSVGMRPWYFIQGPLEVLSAIFILVIYYVLYMYHLNCRILLAIAAISYFTNAFLWLCLPLMNGVASLLKRLVFDQRSQQEDLFQ</sequence>
<dbReference type="PANTHER" id="PTHR11360:SF284">
    <property type="entry name" value="EG:103B4.3 PROTEIN-RELATED"/>
    <property type="match status" value="1"/>
</dbReference>
<evidence type="ECO:0000313" key="3">
    <source>
        <dbReference type="Proteomes" id="UP000625711"/>
    </source>
</evidence>
<name>A0A834HSH0_RHYFE</name>
<feature type="transmembrane region" description="Helical" evidence="1">
    <location>
        <begin position="625"/>
        <end position="647"/>
    </location>
</feature>
<dbReference type="GO" id="GO:0008028">
    <property type="term" value="F:monocarboxylic acid transmembrane transporter activity"/>
    <property type="evidence" value="ECO:0007669"/>
    <property type="project" value="TreeGrafter"/>
</dbReference>
<feature type="transmembrane region" description="Helical" evidence="1">
    <location>
        <begin position="601"/>
        <end position="619"/>
    </location>
</feature>
<organism evidence="2 3">
    <name type="scientific">Rhynchophorus ferrugineus</name>
    <name type="common">Red palm weevil</name>
    <name type="synonym">Curculio ferrugineus</name>
    <dbReference type="NCBI Taxonomy" id="354439"/>
    <lineage>
        <taxon>Eukaryota</taxon>
        <taxon>Metazoa</taxon>
        <taxon>Ecdysozoa</taxon>
        <taxon>Arthropoda</taxon>
        <taxon>Hexapoda</taxon>
        <taxon>Insecta</taxon>
        <taxon>Pterygota</taxon>
        <taxon>Neoptera</taxon>
        <taxon>Endopterygota</taxon>
        <taxon>Coleoptera</taxon>
        <taxon>Polyphaga</taxon>
        <taxon>Cucujiformia</taxon>
        <taxon>Curculionidae</taxon>
        <taxon>Dryophthorinae</taxon>
        <taxon>Rhynchophorus</taxon>
    </lineage>
</organism>